<protein>
    <recommendedName>
        <fullName evidence="1">MEDS domain-containing protein</fullName>
    </recommendedName>
</protein>
<dbReference type="InterPro" id="IPR025847">
    <property type="entry name" value="MEDS_domain"/>
</dbReference>
<dbReference type="RefSeq" id="WP_095330401.1">
    <property type="nucleotide sequence ID" value="NZ_JAPWCI010000001.1"/>
</dbReference>
<evidence type="ECO:0000259" key="1">
    <source>
        <dbReference type="Pfam" id="PF14417"/>
    </source>
</evidence>
<proteinExistence type="predicted"/>
<reference evidence="2 3" key="1">
    <citation type="submission" date="2017-07" db="EMBL/GenBank/DDBJ databases">
        <title>Isolation and whole genome analysis of endospore-forming bacteria from heroin.</title>
        <authorList>
            <person name="Kalinowski J."/>
            <person name="Ahrens B."/>
            <person name="Al-Dilaimi A."/>
            <person name="Winkler A."/>
            <person name="Wibberg D."/>
            <person name="Schleenbecker U."/>
            <person name="Ruckert C."/>
            <person name="Wolfel R."/>
            <person name="Grass G."/>
        </authorList>
    </citation>
    <scope>NUCLEOTIDE SEQUENCE [LARGE SCALE GENOMIC DNA]</scope>
    <source>
        <strain evidence="2 3">7521-2</strain>
    </source>
</reference>
<gene>
    <name evidence="2" type="ORF">CHH57_11745</name>
</gene>
<organism evidence="2 3">
    <name type="scientific">Niallia circulans</name>
    <name type="common">Bacillus circulans</name>
    <dbReference type="NCBI Taxonomy" id="1397"/>
    <lineage>
        <taxon>Bacteria</taxon>
        <taxon>Bacillati</taxon>
        <taxon>Bacillota</taxon>
        <taxon>Bacilli</taxon>
        <taxon>Bacillales</taxon>
        <taxon>Bacillaceae</taxon>
        <taxon>Niallia</taxon>
    </lineage>
</organism>
<dbReference type="EMBL" id="NPBQ01000071">
    <property type="protein sequence ID" value="PAD83051.1"/>
    <property type="molecule type" value="Genomic_DNA"/>
</dbReference>
<sequence>MENKKKQFLEGKERLHVLFLYTSMRNYMEEVLPFIYAGIEAREYVILIDNDRNFKRIFEQLKTKLTSTQLKQVHYVNSLDFYFSSGSYHPSAITDYFNKMVQPYLDQSIPFRSWAHVEWATMEEPFHLIGNFEKKVDNAFNHISFPLICAYEEWKIPNALETILHETHPYILKGDKLMSSKKYITDTPFYKKPTIELD</sequence>
<name>A0AA91TSM9_NIACI</name>
<dbReference type="Proteomes" id="UP000216961">
    <property type="component" value="Unassembled WGS sequence"/>
</dbReference>
<evidence type="ECO:0000313" key="2">
    <source>
        <dbReference type="EMBL" id="PAD83051.1"/>
    </source>
</evidence>
<dbReference type="Pfam" id="PF14417">
    <property type="entry name" value="MEDS"/>
    <property type="match status" value="1"/>
</dbReference>
<feature type="domain" description="MEDS" evidence="1">
    <location>
        <begin position="16"/>
        <end position="169"/>
    </location>
</feature>
<evidence type="ECO:0000313" key="3">
    <source>
        <dbReference type="Proteomes" id="UP000216961"/>
    </source>
</evidence>
<dbReference type="AlphaFoldDB" id="A0AA91TSM9"/>
<accession>A0AA91TSM9</accession>
<comment type="caution">
    <text evidence="2">The sequence shown here is derived from an EMBL/GenBank/DDBJ whole genome shotgun (WGS) entry which is preliminary data.</text>
</comment>